<dbReference type="Proteomes" id="UP001060085">
    <property type="component" value="Linkage Group LG01"/>
</dbReference>
<proteinExistence type="predicted"/>
<keyword evidence="2" id="KW-1185">Reference proteome</keyword>
<dbReference type="EMBL" id="CM044701">
    <property type="protein sequence ID" value="KAI5679509.1"/>
    <property type="molecule type" value="Genomic_DNA"/>
</dbReference>
<evidence type="ECO:0000313" key="1">
    <source>
        <dbReference type="EMBL" id="KAI5679509.1"/>
    </source>
</evidence>
<sequence length="142" mass="16461">MAWLHNSHQVLLNCGNVHQSPSLRNKRVAASFQVKYYSTKILKCIHCNTPEHWCGLSTILSLSRASQSPLSYSAFSVIVELYFTRKLYSGQNFFLLELSCNTTVPLTLQTHFLFLIITSFNIIAHILVRIEDQLLHKIYRRY</sequence>
<gene>
    <name evidence="1" type="ORF">M9H77_00736</name>
</gene>
<accession>A0ACC0C3N3</accession>
<organism evidence="1 2">
    <name type="scientific">Catharanthus roseus</name>
    <name type="common">Madagascar periwinkle</name>
    <name type="synonym">Vinca rosea</name>
    <dbReference type="NCBI Taxonomy" id="4058"/>
    <lineage>
        <taxon>Eukaryota</taxon>
        <taxon>Viridiplantae</taxon>
        <taxon>Streptophyta</taxon>
        <taxon>Embryophyta</taxon>
        <taxon>Tracheophyta</taxon>
        <taxon>Spermatophyta</taxon>
        <taxon>Magnoliopsida</taxon>
        <taxon>eudicotyledons</taxon>
        <taxon>Gunneridae</taxon>
        <taxon>Pentapetalae</taxon>
        <taxon>asterids</taxon>
        <taxon>lamiids</taxon>
        <taxon>Gentianales</taxon>
        <taxon>Apocynaceae</taxon>
        <taxon>Rauvolfioideae</taxon>
        <taxon>Vinceae</taxon>
        <taxon>Catharanthinae</taxon>
        <taxon>Catharanthus</taxon>
    </lineage>
</organism>
<protein>
    <submittedName>
        <fullName evidence="1">Uncharacterized protein</fullName>
    </submittedName>
</protein>
<comment type="caution">
    <text evidence="1">The sequence shown here is derived from an EMBL/GenBank/DDBJ whole genome shotgun (WGS) entry which is preliminary data.</text>
</comment>
<evidence type="ECO:0000313" key="2">
    <source>
        <dbReference type="Proteomes" id="UP001060085"/>
    </source>
</evidence>
<name>A0ACC0C3N3_CATRO</name>
<reference evidence="2" key="1">
    <citation type="journal article" date="2023" name="Nat. Plants">
        <title>Single-cell RNA sequencing provides a high-resolution roadmap for understanding the multicellular compartmentation of specialized metabolism.</title>
        <authorList>
            <person name="Sun S."/>
            <person name="Shen X."/>
            <person name="Li Y."/>
            <person name="Li Y."/>
            <person name="Wang S."/>
            <person name="Li R."/>
            <person name="Zhang H."/>
            <person name="Shen G."/>
            <person name="Guo B."/>
            <person name="Wei J."/>
            <person name="Xu J."/>
            <person name="St-Pierre B."/>
            <person name="Chen S."/>
            <person name="Sun C."/>
        </authorList>
    </citation>
    <scope>NUCLEOTIDE SEQUENCE [LARGE SCALE GENOMIC DNA]</scope>
</reference>